<dbReference type="SUPFAM" id="SSF55486">
    <property type="entry name" value="Metalloproteases ('zincins'), catalytic domain"/>
    <property type="match status" value="1"/>
</dbReference>
<dbReference type="Gene3D" id="1.10.1380.10">
    <property type="entry name" value="Neutral endopeptidase , domain2"/>
    <property type="match status" value="1"/>
</dbReference>
<evidence type="ECO:0000259" key="10">
    <source>
        <dbReference type="Pfam" id="PF05649"/>
    </source>
</evidence>
<reference evidence="11" key="1">
    <citation type="submission" date="2020-11" db="EMBL/GenBank/DDBJ databases">
        <authorList>
            <person name="Tran Van P."/>
        </authorList>
    </citation>
    <scope>NUCLEOTIDE SEQUENCE</scope>
</reference>
<keyword evidence="12" id="KW-1185">Reference proteome</keyword>
<dbReference type="Proteomes" id="UP000677054">
    <property type="component" value="Unassembled WGS sequence"/>
</dbReference>
<keyword evidence="6" id="KW-0862">Zinc</keyword>
<keyword evidence="5" id="KW-0378">Hydrolase</keyword>
<name>A0A7R9FSE6_9CRUS</name>
<dbReference type="GO" id="GO:0004222">
    <property type="term" value="F:metalloendopeptidase activity"/>
    <property type="evidence" value="ECO:0007669"/>
    <property type="project" value="InterPro"/>
</dbReference>
<evidence type="ECO:0000256" key="7">
    <source>
        <dbReference type="ARBA" id="ARBA00023049"/>
    </source>
</evidence>
<dbReference type="GO" id="GO:0005886">
    <property type="term" value="C:plasma membrane"/>
    <property type="evidence" value="ECO:0007669"/>
    <property type="project" value="TreeGrafter"/>
</dbReference>
<evidence type="ECO:0000256" key="8">
    <source>
        <dbReference type="SAM" id="MobiDB-lite"/>
    </source>
</evidence>
<dbReference type="InterPro" id="IPR018497">
    <property type="entry name" value="Peptidase_M13_C"/>
</dbReference>
<organism evidence="11">
    <name type="scientific">Darwinula stevensoni</name>
    <dbReference type="NCBI Taxonomy" id="69355"/>
    <lineage>
        <taxon>Eukaryota</taxon>
        <taxon>Metazoa</taxon>
        <taxon>Ecdysozoa</taxon>
        <taxon>Arthropoda</taxon>
        <taxon>Crustacea</taxon>
        <taxon>Oligostraca</taxon>
        <taxon>Ostracoda</taxon>
        <taxon>Podocopa</taxon>
        <taxon>Podocopida</taxon>
        <taxon>Darwinulocopina</taxon>
        <taxon>Darwinuloidea</taxon>
        <taxon>Darwinulidae</taxon>
        <taxon>Darwinula</taxon>
    </lineage>
</organism>
<dbReference type="AlphaFoldDB" id="A0A7R9FSE6"/>
<evidence type="ECO:0000256" key="4">
    <source>
        <dbReference type="ARBA" id="ARBA00022723"/>
    </source>
</evidence>
<dbReference type="PANTHER" id="PTHR11733:SF167">
    <property type="entry name" value="FI17812P1-RELATED"/>
    <property type="match status" value="1"/>
</dbReference>
<dbReference type="CDD" id="cd08662">
    <property type="entry name" value="M13"/>
    <property type="match status" value="1"/>
</dbReference>
<gene>
    <name evidence="11" type="ORF">DSTB1V02_LOCUS12586</name>
</gene>
<dbReference type="InterPro" id="IPR024079">
    <property type="entry name" value="MetalloPept_cat_dom_sf"/>
</dbReference>
<dbReference type="OrthoDB" id="6475849at2759"/>
<keyword evidence="7" id="KW-0482">Metalloprotease</keyword>
<feature type="domain" description="Peptidase M13 N-terminal" evidence="10">
    <location>
        <begin position="48"/>
        <end position="457"/>
    </location>
</feature>
<dbReference type="PROSITE" id="PS51885">
    <property type="entry name" value="NEPRILYSIN"/>
    <property type="match status" value="1"/>
</dbReference>
<feature type="domain" description="Peptidase M13 C-terminal" evidence="9">
    <location>
        <begin position="513"/>
        <end position="718"/>
    </location>
</feature>
<keyword evidence="3" id="KW-0645">Protease</keyword>
<evidence type="ECO:0000256" key="5">
    <source>
        <dbReference type="ARBA" id="ARBA00022801"/>
    </source>
</evidence>
<sequence length="885" mass="99747">MRPALKKIVYPILAIAVLLLIFLLVFFMIPSTVEMSPILEAMDLTVDPCEDFYRFACGSWARNNPLPAGRSTWNAVTKLERENHLVLRNALDDLMKRGGSLDGSSAESQALRYYASCMDQDGKIEELGAAPLLELIEELGGWNVSSRDFNAASWNFQKTVQTMHNRFKFGGLFNWWIDVDDRNSAQYIIQIGEGGLSLPSRDYYLKKHIEEDNVLSSLLDFMTRVGILLLKETKELREERNQSIRSQMRNVIEFEVLLAVISTPVGQKWNERKLHHKMSLMDLQYRAPLLNWTEYMREAFGRTSRSISGNEPVLVHGVRYLSRLTRLVKERLISAEGRIQLGNYLMWHAAMEAIPLMPRPFREAAAGLRAAIAGAEGEASRWEECVVGAAGFFGDVAGARFVEARSPESAEGPVREMIREIKKAFTNNLSTLKWMDEETQHAAFVKAKAVRKMIGHPKSDASKMGGLYEGVDLKPDEYFRNWMRLREWALSRALDDLGEPVDDKWLVSPVAVNAYYVPARNQMVFPAGILQPPFYSPHFPEAVNYGGIGVVIGRELMHAFDIRGREYDKHGNASSRWSENATTRFAHEAMCLAQQFARFTVYGEGLHGMHTLNENLVDQGGLKVAYAAYQASQCRRLGFQHFPLPGLNFTSRQLFFISFAQTLCSVKTKKALLFQAENEGHSPNRFRVIGALRNNEDFSWEFGCPRGSHMNPGARCRVCTVQLTRRSGSGQSSSWRGRRSLKTSHETGDPASRRPPPRRPPNHHQADEPDASPDAAHRIVTDELGRKKVAAKASPPDKRSTAMVDDRKLVAHFVALTINASVGQEHPRISDIRVITKFHVLLGKKPTKIHQLMSTALGQHCPADETIRKRSKLFLEGKTVLEDGP</sequence>
<evidence type="ECO:0008006" key="13">
    <source>
        <dbReference type="Google" id="ProtNLM"/>
    </source>
</evidence>
<evidence type="ECO:0000313" key="11">
    <source>
        <dbReference type="EMBL" id="CAD7252835.1"/>
    </source>
</evidence>
<dbReference type="InterPro" id="IPR008753">
    <property type="entry name" value="Peptidase_M13_N"/>
</dbReference>
<comment type="cofactor">
    <cofactor evidence="1">
        <name>Zn(2+)</name>
        <dbReference type="ChEBI" id="CHEBI:29105"/>
    </cofactor>
</comment>
<dbReference type="PRINTS" id="PR00786">
    <property type="entry name" value="NEPRILYSIN"/>
</dbReference>
<feature type="region of interest" description="Disordered" evidence="8">
    <location>
        <begin position="727"/>
        <end position="774"/>
    </location>
</feature>
<accession>A0A7R9FSE6</accession>
<dbReference type="InterPro" id="IPR000718">
    <property type="entry name" value="Peptidase_M13"/>
</dbReference>
<feature type="compositionally biased region" description="Basic and acidic residues" evidence="8">
    <location>
        <begin position="743"/>
        <end position="752"/>
    </location>
</feature>
<dbReference type="Gene3D" id="3.40.390.10">
    <property type="entry name" value="Collagenase (Catalytic Domain)"/>
    <property type="match status" value="1"/>
</dbReference>
<dbReference type="InterPro" id="IPR042089">
    <property type="entry name" value="Peptidase_M13_dom_2"/>
</dbReference>
<evidence type="ECO:0000256" key="6">
    <source>
        <dbReference type="ARBA" id="ARBA00022833"/>
    </source>
</evidence>
<dbReference type="EMBL" id="LR904430">
    <property type="protein sequence ID" value="CAD7252835.1"/>
    <property type="molecule type" value="Genomic_DNA"/>
</dbReference>
<dbReference type="GO" id="GO:0046872">
    <property type="term" value="F:metal ion binding"/>
    <property type="evidence" value="ECO:0007669"/>
    <property type="project" value="UniProtKB-KW"/>
</dbReference>
<dbReference type="PANTHER" id="PTHR11733">
    <property type="entry name" value="ZINC METALLOPROTEASE FAMILY M13 NEPRILYSIN-RELATED"/>
    <property type="match status" value="1"/>
</dbReference>
<dbReference type="Pfam" id="PF01431">
    <property type="entry name" value="Peptidase_M13"/>
    <property type="match status" value="1"/>
</dbReference>
<dbReference type="EMBL" id="CAJPEV010004913">
    <property type="protein sequence ID" value="CAG0902486.1"/>
    <property type="molecule type" value="Genomic_DNA"/>
</dbReference>
<evidence type="ECO:0000256" key="2">
    <source>
        <dbReference type="ARBA" id="ARBA00007357"/>
    </source>
</evidence>
<keyword evidence="4" id="KW-0479">Metal-binding</keyword>
<protein>
    <recommendedName>
        <fullName evidence="13">Endothelin-converting enzyme 1</fullName>
    </recommendedName>
</protein>
<comment type="similarity">
    <text evidence="2">Belongs to the peptidase M13 family.</text>
</comment>
<evidence type="ECO:0000256" key="3">
    <source>
        <dbReference type="ARBA" id="ARBA00022670"/>
    </source>
</evidence>
<evidence type="ECO:0000313" key="12">
    <source>
        <dbReference type="Proteomes" id="UP000677054"/>
    </source>
</evidence>
<dbReference type="GO" id="GO:0016485">
    <property type="term" value="P:protein processing"/>
    <property type="evidence" value="ECO:0007669"/>
    <property type="project" value="TreeGrafter"/>
</dbReference>
<dbReference type="Pfam" id="PF05649">
    <property type="entry name" value="Peptidase_M13_N"/>
    <property type="match status" value="1"/>
</dbReference>
<proteinExistence type="inferred from homology"/>
<evidence type="ECO:0000259" key="9">
    <source>
        <dbReference type="Pfam" id="PF01431"/>
    </source>
</evidence>
<evidence type="ECO:0000256" key="1">
    <source>
        <dbReference type="ARBA" id="ARBA00001947"/>
    </source>
</evidence>